<name>C0Q9E2_DESAH</name>
<evidence type="ECO:0000256" key="1">
    <source>
        <dbReference type="ARBA" id="ARBA00022729"/>
    </source>
</evidence>
<keyword evidence="6" id="KW-1185">Reference proteome</keyword>
<feature type="binding site" evidence="2">
    <location>
        <position position="152"/>
    </location>
    <ligand>
        <name>substrate</name>
    </ligand>
</feature>
<dbReference type="STRING" id="177437.HRM2_13970"/>
<dbReference type="AlphaFoldDB" id="C0Q9E2"/>
<gene>
    <name evidence="5" type="ordered locus">HRM2_13970</name>
</gene>
<accession>C0Q9E2</accession>
<protein>
    <submittedName>
        <fullName evidence="5">Periplasmic TRAP-type dicarboxylate transporter protein</fullName>
    </submittedName>
</protein>
<dbReference type="NCBIfam" id="NF037995">
    <property type="entry name" value="TRAP_S1"/>
    <property type="match status" value="1"/>
</dbReference>
<feature type="binding site" evidence="3">
    <location>
        <position position="211"/>
    </location>
    <ligand>
        <name>Na(+)</name>
        <dbReference type="ChEBI" id="CHEBI:29101"/>
    </ligand>
</feature>
<organism evidence="5 6">
    <name type="scientific">Desulforapulum autotrophicum (strain ATCC 43914 / DSM 3382 / VKM B-1955 / HRM2)</name>
    <name type="common">Desulfobacterium autotrophicum</name>
    <dbReference type="NCBI Taxonomy" id="177437"/>
    <lineage>
        <taxon>Bacteria</taxon>
        <taxon>Pseudomonadati</taxon>
        <taxon>Thermodesulfobacteriota</taxon>
        <taxon>Desulfobacteria</taxon>
        <taxon>Desulfobacterales</taxon>
        <taxon>Desulfobacteraceae</taxon>
        <taxon>Desulforapulum</taxon>
    </lineage>
</organism>
<keyword evidence="3" id="KW-0479">Metal-binding</keyword>
<dbReference type="GO" id="GO:0031317">
    <property type="term" value="C:tripartite ATP-independent periplasmic transporter complex"/>
    <property type="evidence" value="ECO:0007669"/>
    <property type="project" value="InterPro"/>
</dbReference>
<evidence type="ECO:0000256" key="4">
    <source>
        <dbReference type="SAM" id="SignalP"/>
    </source>
</evidence>
<feature type="chain" id="PRO_5002901996" evidence="4">
    <location>
        <begin position="25"/>
        <end position="348"/>
    </location>
</feature>
<dbReference type="InterPro" id="IPR038404">
    <property type="entry name" value="TRAP_DctP_sf"/>
</dbReference>
<dbReference type="Pfam" id="PF03480">
    <property type="entry name" value="DctP"/>
    <property type="match status" value="1"/>
</dbReference>
<dbReference type="RefSeq" id="WP_015903293.1">
    <property type="nucleotide sequence ID" value="NC_012108.1"/>
</dbReference>
<sequence>MKLRTSIFVVTTFFLLTMAGSALGADKIVWKMASSWPKGTVLQEIADDFAARITTMSNGRLTIKSYPAGVLMGALEVTDAARMGTIDAAHSSPTYSVGQLPAAPLFGYIPFGMETIPYLTWMYEGEGKALFSKLYEKFDFGYVAPCGIIPSEDLAWSNKPITTMEDFKGLKFRTSGYWGEILSAAGASVMMLPAGEVYEALQRNVLDAGEFSIPSIDKDLAFYEIADYLLVPGIHQTSTFLDIKINKRSWNKLSEDLKEIVRVASEASTMRLLTRCISRDVPALEFFREKGVKIQYLDPKIQKELSIKAEALMAQKAATDPFFKEVWESQKKFRTEYDSYKKLMTPSY</sequence>
<evidence type="ECO:0000313" key="5">
    <source>
        <dbReference type="EMBL" id="ACN14506.1"/>
    </source>
</evidence>
<dbReference type="OrthoDB" id="9769667at2"/>
<dbReference type="InterPro" id="IPR026289">
    <property type="entry name" value="SBP_TakP-like"/>
</dbReference>
<dbReference type="CDD" id="cd13684">
    <property type="entry name" value="PBP2_TRAP_Dctp5_like"/>
    <property type="match status" value="1"/>
</dbReference>
<proteinExistence type="predicted"/>
<dbReference type="HOGENOM" id="CLU_036176_0_1_7"/>
<dbReference type="Gene3D" id="3.40.190.170">
    <property type="entry name" value="Bacterial extracellular solute-binding protein, family 7"/>
    <property type="match status" value="1"/>
</dbReference>
<dbReference type="InterPro" id="IPR018389">
    <property type="entry name" value="DctP_fam"/>
</dbReference>
<dbReference type="KEGG" id="dat:HRM2_13970"/>
<dbReference type="GO" id="GO:0046872">
    <property type="term" value="F:metal ion binding"/>
    <property type="evidence" value="ECO:0007669"/>
    <property type="project" value="UniProtKB-KW"/>
</dbReference>
<feature type="binding site" evidence="3">
    <location>
        <position position="210"/>
    </location>
    <ligand>
        <name>substrate</name>
    </ligand>
</feature>
<dbReference type="EMBL" id="CP001087">
    <property type="protein sequence ID" value="ACN14506.1"/>
    <property type="molecule type" value="Genomic_DNA"/>
</dbReference>
<dbReference type="PANTHER" id="PTHR33376">
    <property type="match status" value="1"/>
</dbReference>
<reference evidence="5 6" key="1">
    <citation type="journal article" date="2009" name="Environ. Microbiol.">
        <title>Genome sequence of Desulfobacterium autotrophicum HRM2, a marine sulfate reducer oxidizing organic carbon completely to carbon dioxide.</title>
        <authorList>
            <person name="Strittmatter A.W."/>
            <person name="Liesegang H."/>
            <person name="Rabus R."/>
            <person name="Decker I."/>
            <person name="Amann J."/>
            <person name="Andres S."/>
            <person name="Henne A."/>
            <person name="Fricke W.F."/>
            <person name="Martinez-Arias R."/>
            <person name="Bartels D."/>
            <person name="Goesmann A."/>
            <person name="Krause L."/>
            <person name="Puehler A."/>
            <person name="Klenk H.P."/>
            <person name="Richter M."/>
            <person name="Schuler M."/>
            <person name="Gloeckner F.O."/>
            <person name="Meyerdierks A."/>
            <person name="Gottschalk G."/>
            <person name="Amann R."/>
        </authorList>
    </citation>
    <scope>NUCLEOTIDE SEQUENCE [LARGE SCALE GENOMIC DNA]</scope>
    <source>
        <strain evidence="6">ATCC 43914 / DSM 3382 / HRM2</strain>
    </source>
</reference>
<feature type="signal peptide" evidence="4">
    <location>
        <begin position="1"/>
        <end position="24"/>
    </location>
</feature>
<dbReference type="Gene3D" id="3.40.190.10">
    <property type="entry name" value="Periplasmic binding protein-like II"/>
    <property type="match status" value="1"/>
</dbReference>
<feature type="binding site" evidence="3">
    <location>
        <position position="236"/>
    </location>
    <ligand>
        <name>substrate</name>
    </ligand>
</feature>
<dbReference type="GO" id="GO:0055085">
    <property type="term" value="P:transmembrane transport"/>
    <property type="evidence" value="ECO:0007669"/>
    <property type="project" value="InterPro"/>
</dbReference>
<dbReference type="PANTHER" id="PTHR33376:SF5">
    <property type="entry name" value="EXTRACYTOPLASMIC SOLUTE RECEPTOR PROTEIN"/>
    <property type="match status" value="1"/>
</dbReference>
<evidence type="ECO:0000313" key="6">
    <source>
        <dbReference type="Proteomes" id="UP000000442"/>
    </source>
</evidence>
<evidence type="ECO:0000256" key="2">
    <source>
        <dbReference type="PIRSR" id="PIRSR039026-1"/>
    </source>
</evidence>
<feature type="binding site" evidence="2">
    <location>
        <position position="173"/>
    </location>
    <ligand>
        <name>substrate</name>
    </ligand>
</feature>
<dbReference type="PIRSF" id="PIRSF039026">
    <property type="entry name" value="SiaP"/>
    <property type="match status" value="1"/>
</dbReference>
<keyword evidence="1 4" id="KW-0732">Signal</keyword>
<dbReference type="Proteomes" id="UP000000442">
    <property type="component" value="Chromosome"/>
</dbReference>
<evidence type="ECO:0000256" key="3">
    <source>
        <dbReference type="PIRSR" id="PIRSR039026-2"/>
    </source>
</evidence>
<dbReference type="eggNOG" id="COG4663">
    <property type="taxonomic scope" value="Bacteria"/>
</dbReference>